<dbReference type="Proteomes" id="UP000306808">
    <property type="component" value="Unassembled WGS sequence"/>
</dbReference>
<keyword evidence="1" id="KW-1133">Transmembrane helix</keyword>
<keyword evidence="1" id="KW-0812">Transmembrane</keyword>
<gene>
    <name evidence="3" type="ORF">FAZ15_01575</name>
</gene>
<evidence type="ECO:0000259" key="2">
    <source>
        <dbReference type="SMART" id="SM00850"/>
    </source>
</evidence>
<dbReference type="GO" id="GO:0003677">
    <property type="term" value="F:DNA binding"/>
    <property type="evidence" value="ECO:0007669"/>
    <property type="project" value="InterPro"/>
</dbReference>
<feature type="transmembrane region" description="Helical" evidence="1">
    <location>
        <begin position="98"/>
        <end position="122"/>
    </location>
</feature>
<dbReference type="InterPro" id="IPR007492">
    <property type="entry name" value="LytTR_DNA-bd_dom"/>
</dbReference>
<organism evidence="3 4">
    <name type="scientific">Sphingobacterium olei</name>
    <dbReference type="NCBI Taxonomy" id="2571155"/>
    <lineage>
        <taxon>Bacteria</taxon>
        <taxon>Pseudomonadati</taxon>
        <taxon>Bacteroidota</taxon>
        <taxon>Sphingobacteriia</taxon>
        <taxon>Sphingobacteriales</taxon>
        <taxon>Sphingobacteriaceae</taxon>
        <taxon>Sphingobacterium</taxon>
    </lineage>
</organism>
<evidence type="ECO:0000313" key="3">
    <source>
        <dbReference type="EMBL" id="TJZ63014.1"/>
    </source>
</evidence>
<dbReference type="SMART" id="SM00850">
    <property type="entry name" value="LytTR"/>
    <property type="match status" value="1"/>
</dbReference>
<accession>A0A4U0PJE1</accession>
<dbReference type="AlphaFoldDB" id="A0A4U0PJE1"/>
<dbReference type="EMBL" id="SUME01000001">
    <property type="protein sequence ID" value="TJZ63014.1"/>
    <property type="molecule type" value="Genomic_DNA"/>
</dbReference>
<sequence>MIKHYEKLTLLFQQQHKLRYFPVYAQVILSILVSHYLCGPNSFFSMEGKWDNKTYWIVFGFSFLIAMFIFTLAQWMNKRLDKGTPWLPHFCKRMSLQVWYGVVGIMICELILMYLIFGVGLSQGWSWMWNYMKAYLIPVTIFVIIMNLIYLSWYMWSFAFFASKQVVDVSREIDSLLEQLSDQMKMLSNDSPFLLSLKVMDGYKAIPLAVNDIAFFRSDKNARYCVQLSTSNQFKFMPTLDELIRFLDDEEFCKVSRSYILHRSVVDGAEMLPNRKMRIILKEGVAPGEEILVSRESADQVKKWLEWIGIAIR</sequence>
<comment type="caution">
    <text evidence="3">The sequence shown here is derived from an EMBL/GenBank/DDBJ whole genome shotgun (WGS) entry which is preliminary data.</text>
</comment>
<name>A0A4U0PJE1_9SPHI</name>
<evidence type="ECO:0000256" key="1">
    <source>
        <dbReference type="SAM" id="Phobius"/>
    </source>
</evidence>
<feature type="domain" description="HTH LytTR-type" evidence="2">
    <location>
        <begin position="203"/>
        <end position="306"/>
    </location>
</feature>
<feature type="transmembrane region" description="Helical" evidence="1">
    <location>
        <begin position="21"/>
        <end position="43"/>
    </location>
</feature>
<dbReference type="OrthoDB" id="771280at2"/>
<feature type="transmembrane region" description="Helical" evidence="1">
    <location>
        <begin position="134"/>
        <end position="156"/>
    </location>
</feature>
<keyword evidence="1" id="KW-0472">Membrane</keyword>
<evidence type="ECO:0000313" key="4">
    <source>
        <dbReference type="Proteomes" id="UP000306808"/>
    </source>
</evidence>
<protein>
    <submittedName>
        <fullName evidence="3">LytTR family transcriptional regulator</fullName>
    </submittedName>
</protein>
<reference evidence="3 4" key="1">
    <citation type="submission" date="2019-04" db="EMBL/GenBank/DDBJ databases">
        <title>Sphingobacterium olei sp. nov., isolated from oil-contaminated soil.</title>
        <authorList>
            <person name="Liu B."/>
        </authorList>
    </citation>
    <scope>NUCLEOTIDE SEQUENCE [LARGE SCALE GENOMIC DNA]</scope>
    <source>
        <strain evidence="3 4">HAL-9</strain>
    </source>
</reference>
<feature type="transmembrane region" description="Helical" evidence="1">
    <location>
        <begin position="55"/>
        <end position="77"/>
    </location>
</feature>
<dbReference type="Gene3D" id="2.40.50.1020">
    <property type="entry name" value="LytTr DNA-binding domain"/>
    <property type="match status" value="1"/>
</dbReference>
<keyword evidence="4" id="KW-1185">Reference proteome</keyword>
<proteinExistence type="predicted"/>
<dbReference type="Pfam" id="PF04397">
    <property type="entry name" value="LytTR"/>
    <property type="match status" value="1"/>
</dbReference>
<dbReference type="RefSeq" id="WP_136899454.1">
    <property type="nucleotide sequence ID" value="NZ_SUME01000001.1"/>
</dbReference>